<evidence type="ECO:0000313" key="1">
    <source>
        <dbReference type="EMBL" id="HIV37862.1"/>
    </source>
</evidence>
<comment type="caution">
    <text evidence="1">The sequence shown here is derived from an EMBL/GenBank/DDBJ whole genome shotgun (WGS) entry which is preliminary data.</text>
</comment>
<dbReference type="Proteomes" id="UP000886814">
    <property type="component" value="Unassembled WGS sequence"/>
</dbReference>
<gene>
    <name evidence="1" type="ORF">H9747_02505</name>
</gene>
<protein>
    <submittedName>
        <fullName evidence="1">Uncharacterized protein</fullName>
    </submittedName>
</protein>
<accession>A0A9D1TF01</accession>
<reference evidence="1" key="1">
    <citation type="journal article" date="2021" name="PeerJ">
        <title>Extensive microbial diversity within the chicken gut microbiome revealed by metagenomics and culture.</title>
        <authorList>
            <person name="Gilroy R."/>
            <person name="Ravi A."/>
            <person name="Getino M."/>
            <person name="Pursley I."/>
            <person name="Horton D.L."/>
            <person name="Alikhan N.F."/>
            <person name="Baker D."/>
            <person name="Gharbi K."/>
            <person name="Hall N."/>
            <person name="Watson M."/>
            <person name="Adriaenssens E.M."/>
            <person name="Foster-Nyarko E."/>
            <person name="Jarju S."/>
            <person name="Secka A."/>
            <person name="Antonio M."/>
            <person name="Oren A."/>
            <person name="Chaudhuri R.R."/>
            <person name="La Ragione R."/>
            <person name="Hildebrand F."/>
            <person name="Pallen M.J."/>
        </authorList>
    </citation>
    <scope>NUCLEOTIDE SEQUENCE</scope>
    <source>
        <strain evidence="1">CHK195-9823</strain>
    </source>
</reference>
<dbReference type="EMBL" id="DXIQ01000013">
    <property type="protein sequence ID" value="HIV37862.1"/>
    <property type="molecule type" value="Genomic_DNA"/>
</dbReference>
<organism evidence="1 2">
    <name type="scientific">Candidatus Blautia stercorigallinarum</name>
    <dbReference type="NCBI Taxonomy" id="2838501"/>
    <lineage>
        <taxon>Bacteria</taxon>
        <taxon>Bacillati</taxon>
        <taxon>Bacillota</taxon>
        <taxon>Clostridia</taxon>
        <taxon>Lachnospirales</taxon>
        <taxon>Lachnospiraceae</taxon>
        <taxon>Blautia</taxon>
    </lineage>
</organism>
<sequence>EKEEVSCKIDAQERPYHFISLIGPTSYFGSYTVQPSEDPETYKAGYKFVLNGKEKTVDYSDITSVDLLGNGYSIILIKENGKDVSFIVYKDGSFQKKSDKEILWADKEYYMSYEDHTFSIYNMEDTLIKKYIIEGGHYVKKK</sequence>
<dbReference type="AlphaFoldDB" id="A0A9D1TF01"/>
<name>A0A9D1TF01_9FIRM</name>
<feature type="non-terminal residue" evidence="1">
    <location>
        <position position="1"/>
    </location>
</feature>
<reference evidence="1" key="2">
    <citation type="submission" date="2021-04" db="EMBL/GenBank/DDBJ databases">
        <authorList>
            <person name="Gilroy R."/>
        </authorList>
    </citation>
    <scope>NUCLEOTIDE SEQUENCE</scope>
    <source>
        <strain evidence="1">CHK195-9823</strain>
    </source>
</reference>
<proteinExistence type="predicted"/>
<evidence type="ECO:0000313" key="2">
    <source>
        <dbReference type="Proteomes" id="UP000886814"/>
    </source>
</evidence>